<dbReference type="PROSITE" id="PS51257">
    <property type="entry name" value="PROKAR_LIPOPROTEIN"/>
    <property type="match status" value="1"/>
</dbReference>
<dbReference type="InterPro" id="IPR050962">
    <property type="entry name" value="Phosphate-bind_PstS"/>
</dbReference>
<dbReference type="Proteomes" id="UP001500571">
    <property type="component" value="Unassembled WGS sequence"/>
</dbReference>
<protein>
    <recommendedName>
        <fullName evidence="5">PBP domain-containing protein</fullName>
    </recommendedName>
</protein>
<gene>
    <name evidence="6" type="ORF">GCM10009798_32650</name>
</gene>
<accession>A0ABN2RI36</accession>
<evidence type="ECO:0000313" key="7">
    <source>
        <dbReference type="Proteomes" id="UP001500571"/>
    </source>
</evidence>
<feature type="chain" id="PRO_5046573057" description="PBP domain-containing protein" evidence="4">
    <location>
        <begin position="30"/>
        <end position="564"/>
    </location>
</feature>
<feature type="compositionally biased region" description="Polar residues" evidence="2">
    <location>
        <begin position="417"/>
        <end position="434"/>
    </location>
</feature>
<feature type="region of interest" description="Disordered" evidence="2">
    <location>
        <begin position="417"/>
        <end position="458"/>
    </location>
</feature>
<dbReference type="Gene3D" id="3.40.190.10">
    <property type="entry name" value="Periplasmic binding protein-like II"/>
    <property type="match status" value="2"/>
</dbReference>
<dbReference type="SUPFAM" id="SSF53850">
    <property type="entry name" value="Periplasmic binding protein-like II"/>
    <property type="match status" value="1"/>
</dbReference>
<name>A0ABN2RI36_9ACTN</name>
<dbReference type="InterPro" id="IPR024370">
    <property type="entry name" value="PBP_domain"/>
</dbReference>
<proteinExistence type="inferred from homology"/>
<evidence type="ECO:0000256" key="3">
    <source>
        <dbReference type="SAM" id="Phobius"/>
    </source>
</evidence>
<dbReference type="PANTHER" id="PTHR42996:SF1">
    <property type="entry name" value="PHOSPHATE-BINDING PROTEIN PSTS"/>
    <property type="match status" value="1"/>
</dbReference>
<evidence type="ECO:0000256" key="4">
    <source>
        <dbReference type="SAM" id="SignalP"/>
    </source>
</evidence>
<sequence length="564" mass="56880">MPSRLRGLVVTAVLATVACLGLTSAPAMADAYTPITGEGSSWAANAIDDWRASVVNAGIKVNFAAAGSVAGLTGFAQGNSDDFAASDIPYGVKDTSPDPPGRAFAYIPDVAGGTALMYNLTVAGKRFTNLKLSGPTIAGIFAGSITRWNDPKIAAENPGVALPPLKVTPVVRSDGSGSTAQFSLWMAKQFGSVWKCGQISFFTQCGSYKATTHQAKSGDNGVAGFVAQAGNAGSIGYVEYSYALQSGFPVAKVLNKAGFYTLPTASNVAVALLKAKITMTPGPTYLTQNLDGVYVDPDPRNYPISSYSYFVVPTQLQNGFTNPKGKTLSAFVRYALCDGQQKAPTLGYSPLPINLVQAGLNQVKRIPGAETAAIDIKKCNNPTFSADGTNTLAKNALYPDLCDKSTAKAGCVYGTPSNGSKSASTGGQGDQNSVGAKPTGTGSTTTSTGSATTGGAGTPVVGGAAPGATTAGAASGAGAGAAAGAGAGAGTGSGGQVSILNPDGKTSCDPDTGQCTQLAASPAELPLDHVSAVSRWAVWLMIGLLLCLILAPPALVLSSRKAKS</sequence>
<feature type="domain" description="PBP" evidence="5">
    <location>
        <begin position="27"/>
        <end position="337"/>
    </location>
</feature>
<dbReference type="PANTHER" id="PTHR42996">
    <property type="entry name" value="PHOSPHATE-BINDING PROTEIN PSTS"/>
    <property type="match status" value="1"/>
</dbReference>
<evidence type="ECO:0000259" key="5">
    <source>
        <dbReference type="Pfam" id="PF12849"/>
    </source>
</evidence>
<feature type="signal peptide" evidence="4">
    <location>
        <begin position="1"/>
        <end position="29"/>
    </location>
</feature>
<evidence type="ECO:0000256" key="2">
    <source>
        <dbReference type="SAM" id="MobiDB-lite"/>
    </source>
</evidence>
<keyword evidence="4" id="KW-0732">Signal</keyword>
<keyword evidence="3" id="KW-1133">Transmembrane helix</keyword>
<keyword evidence="3" id="KW-0812">Transmembrane</keyword>
<comment type="similarity">
    <text evidence="1">Belongs to the PstS family.</text>
</comment>
<dbReference type="Pfam" id="PF12849">
    <property type="entry name" value="PBP_like_2"/>
    <property type="match status" value="1"/>
</dbReference>
<evidence type="ECO:0000256" key="1">
    <source>
        <dbReference type="ARBA" id="ARBA00008725"/>
    </source>
</evidence>
<dbReference type="CDD" id="cd13565">
    <property type="entry name" value="PBP2_PstS"/>
    <property type="match status" value="1"/>
</dbReference>
<reference evidence="6 7" key="1">
    <citation type="journal article" date="2019" name="Int. J. Syst. Evol. Microbiol.">
        <title>The Global Catalogue of Microorganisms (GCM) 10K type strain sequencing project: providing services to taxonomists for standard genome sequencing and annotation.</title>
        <authorList>
            <consortium name="The Broad Institute Genomics Platform"/>
            <consortium name="The Broad Institute Genome Sequencing Center for Infectious Disease"/>
            <person name="Wu L."/>
            <person name="Ma J."/>
        </authorList>
    </citation>
    <scope>NUCLEOTIDE SEQUENCE [LARGE SCALE GENOMIC DNA]</scope>
    <source>
        <strain evidence="6 7">JCM 15309</strain>
    </source>
</reference>
<evidence type="ECO:0000313" key="6">
    <source>
        <dbReference type="EMBL" id="GAA1969523.1"/>
    </source>
</evidence>
<feature type="compositionally biased region" description="Low complexity" evidence="2">
    <location>
        <begin position="439"/>
        <end position="451"/>
    </location>
</feature>
<feature type="transmembrane region" description="Helical" evidence="3">
    <location>
        <begin position="536"/>
        <end position="557"/>
    </location>
</feature>
<dbReference type="EMBL" id="BAAAPB010000004">
    <property type="protein sequence ID" value="GAA1969523.1"/>
    <property type="molecule type" value="Genomic_DNA"/>
</dbReference>
<keyword evidence="7" id="KW-1185">Reference proteome</keyword>
<keyword evidence="3" id="KW-0472">Membrane</keyword>
<dbReference type="RefSeq" id="WP_344046599.1">
    <property type="nucleotide sequence ID" value="NZ_BAAAPB010000004.1"/>
</dbReference>
<organism evidence="6 7">
    <name type="scientific">Nocardioides panacihumi</name>
    <dbReference type="NCBI Taxonomy" id="400774"/>
    <lineage>
        <taxon>Bacteria</taxon>
        <taxon>Bacillati</taxon>
        <taxon>Actinomycetota</taxon>
        <taxon>Actinomycetes</taxon>
        <taxon>Propionibacteriales</taxon>
        <taxon>Nocardioidaceae</taxon>
        <taxon>Nocardioides</taxon>
    </lineage>
</organism>
<comment type="caution">
    <text evidence="6">The sequence shown here is derived from an EMBL/GenBank/DDBJ whole genome shotgun (WGS) entry which is preliminary data.</text>
</comment>